<dbReference type="PROSITE" id="PS51670">
    <property type="entry name" value="SHKT"/>
    <property type="match status" value="1"/>
</dbReference>
<gene>
    <name evidence="3" type="ORF">OFUS_LOCUS22128</name>
</gene>
<feature type="disulfide bond" evidence="1">
    <location>
        <begin position="18"/>
        <end position="31"/>
    </location>
</feature>
<keyword evidence="1" id="KW-1015">Disulfide bond</keyword>
<evidence type="ECO:0000256" key="1">
    <source>
        <dbReference type="PROSITE-ProRule" id="PRU01005"/>
    </source>
</evidence>
<proteinExistence type="predicted"/>
<keyword evidence="4" id="KW-1185">Reference proteome</keyword>
<dbReference type="Proteomes" id="UP000749559">
    <property type="component" value="Unassembled WGS sequence"/>
</dbReference>
<name>A0A8S4PWY0_OWEFU</name>
<organism evidence="3 4">
    <name type="scientific">Owenia fusiformis</name>
    <name type="common">Polychaete worm</name>
    <dbReference type="NCBI Taxonomy" id="6347"/>
    <lineage>
        <taxon>Eukaryota</taxon>
        <taxon>Metazoa</taxon>
        <taxon>Spiralia</taxon>
        <taxon>Lophotrochozoa</taxon>
        <taxon>Annelida</taxon>
        <taxon>Polychaeta</taxon>
        <taxon>Sedentaria</taxon>
        <taxon>Canalipalpata</taxon>
        <taxon>Sabellida</taxon>
        <taxon>Oweniida</taxon>
        <taxon>Oweniidae</taxon>
        <taxon>Owenia</taxon>
    </lineage>
</organism>
<feature type="non-terminal residue" evidence="3">
    <location>
        <position position="1"/>
    </location>
</feature>
<feature type="domain" description="ShKT" evidence="2">
    <location>
        <begin position="1"/>
        <end position="34"/>
    </location>
</feature>
<dbReference type="InterPro" id="IPR003582">
    <property type="entry name" value="ShKT_dom"/>
</dbReference>
<protein>
    <recommendedName>
        <fullName evidence="2">ShKT domain-containing protein</fullName>
    </recommendedName>
</protein>
<evidence type="ECO:0000313" key="3">
    <source>
        <dbReference type="EMBL" id="CAH1797918.1"/>
    </source>
</evidence>
<evidence type="ECO:0000313" key="4">
    <source>
        <dbReference type="Proteomes" id="UP000749559"/>
    </source>
</evidence>
<dbReference type="AlphaFoldDB" id="A0A8S4PWY0"/>
<accession>A0A8S4PWY0</accession>
<dbReference type="EMBL" id="CAIIXF020000010">
    <property type="protein sequence ID" value="CAH1797918.1"/>
    <property type="molecule type" value="Genomic_DNA"/>
</dbReference>
<comment type="caution">
    <text evidence="1">Lacks conserved residue(s) required for the propagation of feature annotation.</text>
</comment>
<reference evidence="3" key="1">
    <citation type="submission" date="2022-03" db="EMBL/GenBank/DDBJ databases">
        <authorList>
            <person name="Martin C."/>
        </authorList>
    </citation>
    <scope>NUCLEOTIDE SEQUENCE</scope>
</reference>
<sequence length="129" mass="14321">EDISARCESFKNNNDLNCNYYWEKSFCKKTCNLCTDNGDAEKTGPFLDQLQTNAEEKRQESEVCEDESPDCLKAKVANRLDCGSSTTKRFCKKTCNICGDGGTICEDESPDCLKAKVANRLDCGSSTTK</sequence>
<dbReference type="OrthoDB" id="10250153at2759"/>
<evidence type="ECO:0000259" key="2">
    <source>
        <dbReference type="PROSITE" id="PS51670"/>
    </source>
</evidence>
<feature type="non-terminal residue" evidence="3">
    <location>
        <position position="129"/>
    </location>
</feature>
<comment type="caution">
    <text evidence="3">The sequence shown here is derived from an EMBL/GenBank/DDBJ whole genome shotgun (WGS) entry which is preliminary data.</text>
</comment>
<dbReference type="Pfam" id="PF01549">
    <property type="entry name" value="ShK"/>
    <property type="match status" value="2"/>
</dbReference>